<evidence type="ECO:0000256" key="1">
    <source>
        <dbReference type="SAM" id="MobiDB-lite"/>
    </source>
</evidence>
<feature type="domain" description="Helicase-associated" evidence="2">
    <location>
        <begin position="82"/>
        <end position="142"/>
    </location>
</feature>
<dbReference type="PANTHER" id="PTHR33418">
    <property type="entry name" value="HELICASE-ASSOCIATED"/>
    <property type="match status" value="1"/>
</dbReference>
<comment type="caution">
    <text evidence="3">The sequence shown here is derived from an EMBL/GenBank/DDBJ whole genome shotgun (WGS) entry which is preliminary data.</text>
</comment>
<dbReference type="InterPro" id="IPR005114">
    <property type="entry name" value="Helicase_assoc"/>
</dbReference>
<feature type="compositionally biased region" description="Low complexity" evidence="1">
    <location>
        <begin position="152"/>
        <end position="166"/>
    </location>
</feature>
<evidence type="ECO:0000313" key="3">
    <source>
        <dbReference type="EMBL" id="KAL3788967.1"/>
    </source>
</evidence>
<feature type="compositionally biased region" description="Low complexity" evidence="1">
    <location>
        <begin position="31"/>
        <end position="41"/>
    </location>
</feature>
<name>A0ABD3PLY5_9STRA</name>
<dbReference type="AlphaFoldDB" id="A0ABD3PLY5"/>
<feature type="region of interest" description="Disordered" evidence="1">
    <location>
        <begin position="1"/>
        <end position="44"/>
    </location>
</feature>
<reference evidence="3 4" key="1">
    <citation type="submission" date="2024-10" db="EMBL/GenBank/DDBJ databases">
        <title>Updated reference genomes for cyclostephanoid diatoms.</title>
        <authorList>
            <person name="Roberts W.R."/>
            <person name="Alverson A.J."/>
        </authorList>
    </citation>
    <scope>NUCLEOTIDE SEQUENCE [LARGE SCALE GENOMIC DNA]</scope>
    <source>
        <strain evidence="3 4">AJA276-08</strain>
    </source>
</reference>
<proteinExistence type="predicted"/>
<dbReference type="Gene3D" id="6.10.140.530">
    <property type="match status" value="1"/>
</dbReference>
<dbReference type="EMBL" id="JALLAZ020000703">
    <property type="protein sequence ID" value="KAL3788967.1"/>
    <property type="molecule type" value="Genomic_DNA"/>
</dbReference>
<feature type="compositionally biased region" description="Basic and acidic residues" evidence="1">
    <location>
        <begin position="10"/>
        <end position="20"/>
    </location>
</feature>
<sequence length="174" mass="19602">MTGAASSPSTKERRELRLREYSQNGVMGGKAAAPSSWSPSSSHRRWAENQRVAYGKDIPSDERVVSSLESVGFDFDGWTNMERWESNYRDLARYRRRHGNCDVPRRYGPYPTLGRWVRKQRYEFGRGRVSDERYERLREIGFWGPGEGGGTTTTTMSPPTSDGTTPAGPISASA</sequence>
<organism evidence="3 4">
    <name type="scientific">Stephanodiscus triporus</name>
    <dbReference type="NCBI Taxonomy" id="2934178"/>
    <lineage>
        <taxon>Eukaryota</taxon>
        <taxon>Sar</taxon>
        <taxon>Stramenopiles</taxon>
        <taxon>Ochrophyta</taxon>
        <taxon>Bacillariophyta</taxon>
        <taxon>Coscinodiscophyceae</taxon>
        <taxon>Thalassiosirophycidae</taxon>
        <taxon>Stephanodiscales</taxon>
        <taxon>Stephanodiscaceae</taxon>
        <taxon>Stephanodiscus</taxon>
    </lineage>
</organism>
<dbReference type="Proteomes" id="UP001530315">
    <property type="component" value="Unassembled WGS sequence"/>
</dbReference>
<gene>
    <name evidence="3" type="ORF">ACHAW5_005623</name>
</gene>
<evidence type="ECO:0000259" key="2">
    <source>
        <dbReference type="Pfam" id="PF03457"/>
    </source>
</evidence>
<dbReference type="PANTHER" id="PTHR33418:SF1">
    <property type="entry name" value="HELICASE-ASSOCIATED DOMAIN-CONTAINING PROTEIN"/>
    <property type="match status" value="1"/>
</dbReference>
<evidence type="ECO:0000313" key="4">
    <source>
        <dbReference type="Proteomes" id="UP001530315"/>
    </source>
</evidence>
<keyword evidence="4" id="KW-1185">Reference proteome</keyword>
<protein>
    <recommendedName>
        <fullName evidence="2">Helicase-associated domain-containing protein</fullName>
    </recommendedName>
</protein>
<accession>A0ABD3PLY5</accession>
<feature type="region of interest" description="Disordered" evidence="1">
    <location>
        <begin position="140"/>
        <end position="174"/>
    </location>
</feature>
<dbReference type="Pfam" id="PF03457">
    <property type="entry name" value="HA"/>
    <property type="match status" value="1"/>
</dbReference>